<dbReference type="Gene3D" id="3.30.565.10">
    <property type="entry name" value="Histidine kinase-like ATPase, C-terminal domain"/>
    <property type="match status" value="1"/>
</dbReference>
<evidence type="ECO:0000256" key="2">
    <source>
        <dbReference type="ARBA" id="ARBA00012438"/>
    </source>
</evidence>
<keyword evidence="5" id="KW-0547">Nucleotide-binding</keyword>
<dbReference type="CDD" id="cd16917">
    <property type="entry name" value="HATPase_UhpB-NarQ-NarX-like"/>
    <property type="match status" value="1"/>
</dbReference>
<comment type="caution">
    <text evidence="11">The sequence shown here is derived from an EMBL/GenBank/DDBJ whole genome shotgun (WGS) entry which is preliminary data.</text>
</comment>
<dbReference type="PANTHER" id="PTHR24421">
    <property type="entry name" value="NITRATE/NITRITE SENSOR PROTEIN NARX-RELATED"/>
    <property type="match status" value="1"/>
</dbReference>
<evidence type="ECO:0000313" key="12">
    <source>
        <dbReference type="Proteomes" id="UP000295680"/>
    </source>
</evidence>
<feature type="transmembrane region" description="Helical" evidence="9">
    <location>
        <begin position="69"/>
        <end position="97"/>
    </location>
</feature>
<evidence type="ECO:0000256" key="6">
    <source>
        <dbReference type="ARBA" id="ARBA00022777"/>
    </source>
</evidence>
<dbReference type="EC" id="2.7.13.3" evidence="2"/>
<dbReference type="GO" id="GO:0016020">
    <property type="term" value="C:membrane"/>
    <property type="evidence" value="ECO:0007669"/>
    <property type="project" value="InterPro"/>
</dbReference>
<dbReference type="OrthoDB" id="227596at2"/>
<dbReference type="Gene3D" id="1.20.5.1930">
    <property type="match status" value="1"/>
</dbReference>
<reference evidence="11 12" key="1">
    <citation type="submission" date="2019-03" db="EMBL/GenBank/DDBJ databases">
        <title>Genomic Encyclopedia of Type Strains, Phase IV (KMG-IV): sequencing the most valuable type-strain genomes for metagenomic binning, comparative biology and taxonomic classification.</title>
        <authorList>
            <person name="Goeker M."/>
        </authorList>
    </citation>
    <scope>NUCLEOTIDE SEQUENCE [LARGE SCALE GENOMIC DNA]</scope>
    <source>
        <strain evidence="11 12">DSM 45934</strain>
    </source>
</reference>
<feature type="domain" description="Signal transduction histidine kinase subgroup 3 dimerisation and phosphoacceptor" evidence="10">
    <location>
        <begin position="182"/>
        <end position="247"/>
    </location>
</feature>
<name>A0A4R2JD25_9PSEU</name>
<feature type="transmembrane region" description="Helical" evidence="9">
    <location>
        <begin position="45"/>
        <end position="63"/>
    </location>
</feature>
<keyword evidence="12" id="KW-1185">Reference proteome</keyword>
<keyword evidence="7" id="KW-0067">ATP-binding</keyword>
<comment type="catalytic activity">
    <reaction evidence="1">
        <text>ATP + protein L-histidine = ADP + protein N-phospho-L-histidine.</text>
        <dbReference type="EC" id="2.7.13.3"/>
    </reaction>
</comment>
<keyword evidence="9" id="KW-0812">Transmembrane</keyword>
<dbReference type="RefSeq" id="WP_132122170.1">
    <property type="nucleotide sequence ID" value="NZ_SLWS01000007.1"/>
</dbReference>
<dbReference type="InterPro" id="IPR036890">
    <property type="entry name" value="HATPase_C_sf"/>
</dbReference>
<evidence type="ECO:0000259" key="10">
    <source>
        <dbReference type="Pfam" id="PF07730"/>
    </source>
</evidence>
<feature type="transmembrane region" description="Helical" evidence="9">
    <location>
        <begin position="20"/>
        <end position="38"/>
    </location>
</feature>
<dbReference type="GO" id="GO:0000155">
    <property type="term" value="F:phosphorelay sensor kinase activity"/>
    <property type="evidence" value="ECO:0007669"/>
    <property type="project" value="InterPro"/>
</dbReference>
<evidence type="ECO:0000256" key="5">
    <source>
        <dbReference type="ARBA" id="ARBA00022741"/>
    </source>
</evidence>
<evidence type="ECO:0000313" key="11">
    <source>
        <dbReference type="EMBL" id="TCO55962.1"/>
    </source>
</evidence>
<dbReference type="SUPFAM" id="SSF55874">
    <property type="entry name" value="ATPase domain of HSP90 chaperone/DNA topoisomerase II/histidine kinase"/>
    <property type="match status" value="1"/>
</dbReference>
<dbReference type="EMBL" id="SLWS01000007">
    <property type="protein sequence ID" value="TCO55962.1"/>
    <property type="molecule type" value="Genomic_DNA"/>
</dbReference>
<dbReference type="Proteomes" id="UP000295680">
    <property type="component" value="Unassembled WGS sequence"/>
</dbReference>
<dbReference type="AlphaFoldDB" id="A0A4R2JD25"/>
<keyword evidence="9" id="KW-1133">Transmembrane helix</keyword>
<dbReference type="GO" id="GO:0046983">
    <property type="term" value="F:protein dimerization activity"/>
    <property type="evidence" value="ECO:0007669"/>
    <property type="project" value="InterPro"/>
</dbReference>
<feature type="transmembrane region" description="Helical" evidence="9">
    <location>
        <begin position="129"/>
        <end position="149"/>
    </location>
</feature>
<evidence type="ECO:0000256" key="1">
    <source>
        <dbReference type="ARBA" id="ARBA00000085"/>
    </source>
</evidence>
<keyword evidence="8" id="KW-0902">Two-component regulatory system</keyword>
<dbReference type="Pfam" id="PF07730">
    <property type="entry name" value="HisKA_3"/>
    <property type="match status" value="1"/>
</dbReference>
<feature type="transmembrane region" description="Helical" evidence="9">
    <location>
        <begin position="104"/>
        <end position="123"/>
    </location>
</feature>
<dbReference type="GO" id="GO:0005524">
    <property type="term" value="F:ATP binding"/>
    <property type="evidence" value="ECO:0007669"/>
    <property type="project" value="UniProtKB-KW"/>
</dbReference>
<keyword evidence="6 11" id="KW-0418">Kinase</keyword>
<evidence type="ECO:0000256" key="9">
    <source>
        <dbReference type="SAM" id="Phobius"/>
    </source>
</evidence>
<evidence type="ECO:0000256" key="3">
    <source>
        <dbReference type="ARBA" id="ARBA00022553"/>
    </source>
</evidence>
<dbReference type="PANTHER" id="PTHR24421:SF10">
    <property type="entry name" value="NITRATE_NITRITE SENSOR PROTEIN NARQ"/>
    <property type="match status" value="1"/>
</dbReference>
<evidence type="ECO:0000256" key="8">
    <source>
        <dbReference type="ARBA" id="ARBA00023012"/>
    </source>
</evidence>
<gene>
    <name evidence="11" type="ORF">EV192_107387</name>
</gene>
<dbReference type="InterPro" id="IPR011712">
    <property type="entry name" value="Sig_transdc_His_kin_sub3_dim/P"/>
</dbReference>
<evidence type="ECO:0000256" key="7">
    <source>
        <dbReference type="ARBA" id="ARBA00022840"/>
    </source>
</evidence>
<keyword evidence="9" id="KW-0472">Membrane</keyword>
<evidence type="ECO:0000256" key="4">
    <source>
        <dbReference type="ARBA" id="ARBA00022679"/>
    </source>
</evidence>
<protein>
    <recommendedName>
        <fullName evidence="2">histidine kinase</fullName>
        <ecNumber evidence="2">2.7.13.3</ecNumber>
    </recommendedName>
</protein>
<keyword evidence="3" id="KW-0597">Phosphoprotein</keyword>
<dbReference type="InterPro" id="IPR050482">
    <property type="entry name" value="Sensor_HK_TwoCompSys"/>
</dbReference>
<accession>A0A4R2JD25</accession>
<proteinExistence type="predicted"/>
<organism evidence="11 12">
    <name type="scientific">Actinocrispum wychmicini</name>
    <dbReference type="NCBI Taxonomy" id="1213861"/>
    <lineage>
        <taxon>Bacteria</taxon>
        <taxon>Bacillati</taxon>
        <taxon>Actinomycetota</taxon>
        <taxon>Actinomycetes</taxon>
        <taxon>Pseudonocardiales</taxon>
        <taxon>Pseudonocardiaceae</taxon>
        <taxon>Actinocrispum</taxon>
    </lineage>
</organism>
<sequence>MIDDAGTTRRPDWLAVARTATLVLLSFAGGLSLLYGVLEAGPGGVARVLDIAVGALASLALVLRHRAPVVLAVVLAGVAAVIASAGLANMLALYAVARRRRLRVALAVAVVNVVSGCVFWLVYAGNNSLSLTIAVNVAMAAAFSAWGALQQTQHKLVDSYRERAERVEREQELREAEVLYAERARIAREMHDAVAHRVSLVALHAGGLTVATGLSEEDVRSAGDLIRSAAVQALQELRTALGVLRADEAATLEQPGLDRLDDLLDEARTAGQRITLSVHGDLRDAPPSIGRAAYRIVQEGLTNARKHAAGAEVSVLVRRADGLLQVRVGNVAVADSLDVPGSRRGLVGLRERAVLAGGSLSHGRTDAGEFVLNAELPWM</sequence>
<keyword evidence="4" id="KW-0808">Transferase</keyword>